<dbReference type="Gene3D" id="3.60.15.10">
    <property type="entry name" value="Ribonuclease Z/Hydroxyacylglutathione hydrolase-like"/>
    <property type="match status" value="1"/>
</dbReference>
<organism evidence="2 3">
    <name type="scientific">Geobacillus thermodenitrificans (strain NG80-2)</name>
    <dbReference type="NCBI Taxonomy" id="420246"/>
    <lineage>
        <taxon>Bacteria</taxon>
        <taxon>Bacillati</taxon>
        <taxon>Bacillota</taxon>
        <taxon>Bacilli</taxon>
        <taxon>Bacillales</taxon>
        <taxon>Anoxybacillaceae</taxon>
        <taxon>Geobacillus</taxon>
    </lineage>
</organism>
<gene>
    <name evidence="2" type="ordered locus">GTNG_1492</name>
</gene>
<dbReference type="SUPFAM" id="SSF56281">
    <property type="entry name" value="Metallo-hydrolase/oxidoreductase"/>
    <property type="match status" value="1"/>
</dbReference>
<sequence>MTCEGRRTMTQPISLGHRMSLIDLYDLRMPQRTGTYVLHEENLAIIETGPSPSVPHLLAGLKALHIDPADIRYIIVTHIHLDHAGGVGVLLEHCPNATVIVHPKGKRHLADPSRLIAGAKAVYGEQFDALFDPIVPVPEERLLVKEDGETLVLSAERTLTFYDTPGHANHHFSIYDSYSGGVFTGDTIGVFYPQLQEAGLAFCLPSTSPNQFNPEAMKQSAERLEKLNPTRIYFGHFGALDQPEEAFRQLRFWLPKFVAAGKEVIARHPEAPAAEQAKAVTKLLHNDITAFLNECSIPASSPVYKVIELDLQVCAMGIIDYWRKQR</sequence>
<evidence type="ECO:0000313" key="2">
    <source>
        <dbReference type="EMBL" id="ABO66862.1"/>
    </source>
</evidence>
<dbReference type="EMBL" id="CP000557">
    <property type="protein sequence ID" value="ABO66862.1"/>
    <property type="molecule type" value="Genomic_DNA"/>
</dbReference>
<proteinExistence type="predicted"/>
<dbReference type="AlphaFoldDB" id="A4INF8"/>
<dbReference type="eggNOG" id="COG0491">
    <property type="taxonomic scope" value="Bacteria"/>
</dbReference>
<dbReference type="PANTHER" id="PTHR42951">
    <property type="entry name" value="METALLO-BETA-LACTAMASE DOMAIN-CONTAINING"/>
    <property type="match status" value="1"/>
</dbReference>
<evidence type="ECO:0000259" key="1">
    <source>
        <dbReference type="SMART" id="SM00849"/>
    </source>
</evidence>
<reference evidence="2 3" key="1">
    <citation type="journal article" date="2007" name="Proc. Natl. Acad. Sci. U.S.A.">
        <title>Genome and proteome of long-chain alkane degrading Geobacillus thermodenitrificans NG80-2 isolated from a deep-subsurface oil reservoir.</title>
        <authorList>
            <person name="Feng L."/>
            <person name="Wang W."/>
            <person name="Cheng J."/>
            <person name="Ren Y."/>
            <person name="Zhao G."/>
            <person name="Gao C."/>
            <person name="Tang Y."/>
            <person name="Liu X."/>
            <person name="Han W."/>
            <person name="Peng X."/>
            <person name="Liu R."/>
            <person name="Wang L."/>
        </authorList>
    </citation>
    <scope>NUCLEOTIDE SEQUENCE [LARGE SCALE GENOMIC DNA]</scope>
    <source>
        <strain evidence="2 3">NG80-2</strain>
    </source>
</reference>
<dbReference type="HOGENOM" id="CLU_061385_1_0_9"/>
<protein>
    <submittedName>
        <fullName evidence="2">Metallo-beta-lactamase family protein</fullName>
    </submittedName>
</protein>
<dbReference type="Pfam" id="PF00753">
    <property type="entry name" value="Lactamase_B"/>
    <property type="match status" value="1"/>
</dbReference>
<feature type="domain" description="Metallo-beta-lactamase" evidence="1">
    <location>
        <begin position="31"/>
        <end position="236"/>
    </location>
</feature>
<dbReference type="CDD" id="cd07726">
    <property type="entry name" value="ST1585-like_MBL-fold"/>
    <property type="match status" value="1"/>
</dbReference>
<evidence type="ECO:0000313" key="3">
    <source>
        <dbReference type="Proteomes" id="UP000001578"/>
    </source>
</evidence>
<accession>A4INF8</accession>
<dbReference type="Proteomes" id="UP000001578">
    <property type="component" value="Chromosome"/>
</dbReference>
<dbReference type="InterPro" id="IPR001279">
    <property type="entry name" value="Metallo-B-lactamas"/>
</dbReference>
<name>A4INF8_GEOTN</name>
<dbReference type="SMART" id="SM00849">
    <property type="entry name" value="Lactamase_B"/>
    <property type="match status" value="1"/>
</dbReference>
<dbReference type="InterPro" id="IPR050855">
    <property type="entry name" value="NDM-1-like"/>
</dbReference>
<dbReference type="InterPro" id="IPR036866">
    <property type="entry name" value="RibonucZ/Hydroxyglut_hydro"/>
</dbReference>
<dbReference type="PANTHER" id="PTHR42951:SF22">
    <property type="entry name" value="METALLO BETA-LACTAMASE SUPERFAMILY LIPOPROTEIN"/>
    <property type="match status" value="1"/>
</dbReference>
<dbReference type="InterPro" id="IPR037482">
    <property type="entry name" value="ST1585_MBL-fold"/>
</dbReference>
<dbReference type="KEGG" id="gtn:GTNG_1492"/>